<reference evidence="3" key="3">
    <citation type="submission" date="2025-09" db="UniProtKB">
        <authorList>
            <consortium name="Ensembl"/>
        </authorList>
    </citation>
    <scope>IDENTIFICATION</scope>
</reference>
<proteinExistence type="predicted"/>
<dbReference type="Ensembl" id="ENSLCAT00010035340.1">
    <property type="protein sequence ID" value="ENSLCAP00010034527.1"/>
    <property type="gene ID" value="ENSLCAG00010016216.1"/>
</dbReference>
<dbReference type="STRING" id="8187.ENSLCAP00010034527"/>
<reference evidence="3" key="2">
    <citation type="submission" date="2025-08" db="UniProtKB">
        <authorList>
            <consortium name="Ensembl"/>
        </authorList>
    </citation>
    <scope>IDENTIFICATION</scope>
</reference>
<dbReference type="GeneTree" id="ENSGT00970000197635"/>
<sequence>MGRKDLRDFERRFIVGAQMAGASVSTIAWKLLSADDLMSMMLVNKSRQLYREGYYSRVAVHKPLITKTSAHLRVQWCKNHRRWSTEIDTHTPTPPAPPSCSQNGYGGEHKAHSVYPRCTYITYRVTIKHGVQPSDIRAD</sequence>
<evidence type="ECO:0000256" key="2">
    <source>
        <dbReference type="SAM" id="Phobius"/>
    </source>
</evidence>
<keyword evidence="2" id="KW-1133">Transmembrane helix</keyword>
<reference evidence="4" key="1">
    <citation type="submission" date="2015-09" db="EMBL/GenBank/DDBJ databases">
        <authorList>
            <person name="Sai Rama Sridatta P."/>
        </authorList>
    </citation>
    <scope>NUCLEOTIDE SEQUENCE [LARGE SCALE GENOMIC DNA]</scope>
</reference>
<protein>
    <recommendedName>
        <fullName evidence="5">Transposase Tc1-like domain-containing protein</fullName>
    </recommendedName>
</protein>
<dbReference type="AlphaFoldDB" id="A0A4W6E7F5"/>
<dbReference type="InParanoid" id="A0A4W6E7F5"/>
<evidence type="ECO:0000313" key="4">
    <source>
        <dbReference type="Proteomes" id="UP000314980"/>
    </source>
</evidence>
<feature type="region of interest" description="Disordered" evidence="1">
    <location>
        <begin position="87"/>
        <end position="106"/>
    </location>
</feature>
<accession>A0A4W6E7F5</accession>
<keyword evidence="2" id="KW-0472">Membrane</keyword>
<name>A0A4W6E7F5_LATCA</name>
<dbReference type="Proteomes" id="UP000314980">
    <property type="component" value="Unassembled WGS sequence"/>
</dbReference>
<keyword evidence="4" id="KW-1185">Reference proteome</keyword>
<keyword evidence="2" id="KW-0812">Transmembrane</keyword>
<evidence type="ECO:0008006" key="5">
    <source>
        <dbReference type="Google" id="ProtNLM"/>
    </source>
</evidence>
<evidence type="ECO:0000313" key="3">
    <source>
        <dbReference type="Ensembl" id="ENSLCAP00010034527.1"/>
    </source>
</evidence>
<feature type="transmembrane region" description="Helical" evidence="2">
    <location>
        <begin position="12"/>
        <end position="32"/>
    </location>
</feature>
<organism evidence="3 4">
    <name type="scientific">Lates calcarifer</name>
    <name type="common">Barramundi</name>
    <name type="synonym">Holocentrus calcarifer</name>
    <dbReference type="NCBI Taxonomy" id="8187"/>
    <lineage>
        <taxon>Eukaryota</taxon>
        <taxon>Metazoa</taxon>
        <taxon>Chordata</taxon>
        <taxon>Craniata</taxon>
        <taxon>Vertebrata</taxon>
        <taxon>Euteleostomi</taxon>
        <taxon>Actinopterygii</taxon>
        <taxon>Neopterygii</taxon>
        <taxon>Teleostei</taxon>
        <taxon>Neoteleostei</taxon>
        <taxon>Acanthomorphata</taxon>
        <taxon>Carangaria</taxon>
        <taxon>Carangaria incertae sedis</taxon>
        <taxon>Centropomidae</taxon>
        <taxon>Lates</taxon>
    </lineage>
</organism>
<evidence type="ECO:0000256" key="1">
    <source>
        <dbReference type="SAM" id="MobiDB-lite"/>
    </source>
</evidence>